<evidence type="ECO:0000313" key="2">
    <source>
        <dbReference type="EMBL" id="GMR61132.1"/>
    </source>
</evidence>
<accession>A0AAN5DFH0</accession>
<dbReference type="InterPro" id="IPR026913">
    <property type="entry name" value="METTL24"/>
</dbReference>
<reference evidence="3" key="1">
    <citation type="submission" date="2022-10" db="EMBL/GenBank/DDBJ databases">
        <title>Genome assembly of Pristionchus species.</title>
        <authorList>
            <person name="Yoshida K."/>
            <person name="Sommer R.J."/>
        </authorList>
    </citation>
    <scope>NUCLEOTIDE SEQUENCE [LARGE SCALE GENOMIC DNA]</scope>
    <source>
        <strain evidence="3">RS5460</strain>
    </source>
</reference>
<dbReference type="InterPro" id="IPR029063">
    <property type="entry name" value="SAM-dependent_MTases_sf"/>
</dbReference>
<comment type="caution">
    <text evidence="2">The sequence shown here is derived from an EMBL/GenBank/DDBJ whole genome shotgun (WGS) entry which is preliminary data.</text>
</comment>
<feature type="domain" description="Methyltransferase" evidence="1">
    <location>
        <begin position="2"/>
        <end position="178"/>
    </location>
</feature>
<dbReference type="SUPFAM" id="SSF53335">
    <property type="entry name" value="S-adenosyl-L-methionine-dependent methyltransferases"/>
    <property type="match status" value="1"/>
</dbReference>
<sequence>VACLGRVRVGSIADGGKWMCSPWRVPENCVIYSLGSLGDISFEMEMNELTNKRCSILTSDMNEPPQNIAKTLHDHGIKFVKGKIAASTNENEAEHTIDHLMTANGHEKIDVLKMDIEGSEFTVLPEFMKKHKVCQLLVEIHDMQRLAWLLREIANIGYLLINYEINLLKNGLSEYSFIHSSCLAKYETHYLSG</sequence>
<dbReference type="Proteomes" id="UP001328107">
    <property type="component" value="Unassembled WGS sequence"/>
</dbReference>
<organism evidence="2 3">
    <name type="scientific">Pristionchus mayeri</name>
    <dbReference type="NCBI Taxonomy" id="1317129"/>
    <lineage>
        <taxon>Eukaryota</taxon>
        <taxon>Metazoa</taxon>
        <taxon>Ecdysozoa</taxon>
        <taxon>Nematoda</taxon>
        <taxon>Chromadorea</taxon>
        <taxon>Rhabditida</taxon>
        <taxon>Rhabditina</taxon>
        <taxon>Diplogasteromorpha</taxon>
        <taxon>Diplogasteroidea</taxon>
        <taxon>Neodiplogasteridae</taxon>
        <taxon>Pristionchus</taxon>
    </lineage>
</organism>
<feature type="non-terminal residue" evidence="2">
    <location>
        <position position="1"/>
    </location>
</feature>
<name>A0AAN5DFH0_9BILA</name>
<dbReference type="PANTHER" id="PTHR32026:SF27">
    <property type="entry name" value="METHYLTRANSFERASE FKBM DOMAIN-CONTAINING PROTEIN-RELATED"/>
    <property type="match status" value="1"/>
</dbReference>
<dbReference type="Gene3D" id="3.40.50.150">
    <property type="entry name" value="Vaccinia Virus protein VP39"/>
    <property type="match status" value="1"/>
</dbReference>
<feature type="non-terminal residue" evidence="2">
    <location>
        <position position="193"/>
    </location>
</feature>
<keyword evidence="3" id="KW-1185">Reference proteome</keyword>
<gene>
    <name evidence="2" type="ORF">PMAYCL1PPCAC_31327</name>
</gene>
<dbReference type="PANTHER" id="PTHR32026">
    <property type="entry name" value="METHYLTRANSFERASE-LIKE PROTEIN 24"/>
    <property type="match status" value="1"/>
</dbReference>
<dbReference type="EMBL" id="BTRK01000006">
    <property type="protein sequence ID" value="GMR61132.1"/>
    <property type="molecule type" value="Genomic_DNA"/>
</dbReference>
<dbReference type="AlphaFoldDB" id="A0AAN5DFH0"/>
<dbReference type="InterPro" id="IPR025714">
    <property type="entry name" value="Methyltranfer_dom"/>
</dbReference>
<evidence type="ECO:0000313" key="3">
    <source>
        <dbReference type="Proteomes" id="UP001328107"/>
    </source>
</evidence>
<proteinExistence type="predicted"/>
<evidence type="ECO:0000259" key="1">
    <source>
        <dbReference type="Pfam" id="PF13383"/>
    </source>
</evidence>
<protein>
    <recommendedName>
        <fullName evidence="1">Methyltransferase domain-containing protein</fullName>
    </recommendedName>
</protein>
<dbReference type="Pfam" id="PF13383">
    <property type="entry name" value="Methyltransf_22"/>
    <property type="match status" value="1"/>
</dbReference>